<evidence type="ECO:0000313" key="2">
    <source>
        <dbReference type="Proteomes" id="UP001519460"/>
    </source>
</evidence>
<evidence type="ECO:0000313" key="1">
    <source>
        <dbReference type="EMBL" id="KAK7485644.1"/>
    </source>
</evidence>
<protein>
    <submittedName>
        <fullName evidence="1">Uncharacterized protein</fullName>
    </submittedName>
</protein>
<comment type="caution">
    <text evidence="1">The sequence shown here is derived from an EMBL/GenBank/DDBJ whole genome shotgun (WGS) entry which is preliminary data.</text>
</comment>
<proteinExistence type="predicted"/>
<name>A0ABD0KEQ5_9CAEN</name>
<dbReference type="AlphaFoldDB" id="A0ABD0KEQ5"/>
<accession>A0ABD0KEQ5</accession>
<organism evidence="1 2">
    <name type="scientific">Batillaria attramentaria</name>
    <dbReference type="NCBI Taxonomy" id="370345"/>
    <lineage>
        <taxon>Eukaryota</taxon>
        <taxon>Metazoa</taxon>
        <taxon>Spiralia</taxon>
        <taxon>Lophotrochozoa</taxon>
        <taxon>Mollusca</taxon>
        <taxon>Gastropoda</taxon>
        <taxon>Caenogastropoda</taxon>
        <taxon>Sorbeoconcha</taxon>
        <taxon>Cerithioidea</taxon>
        <taxon>Batillariidae</taxon>
        <taxon>Batillaria</taxon>
    </lineage>
</organism>
<sequence>MYNDGEKCAADRQSRRIFQWKQLRSGHLNPIRISYSTLVELLSPHLQNRDPRFRCQCSSIAIKSVWLFINNVVVDAERGSLCSYKQTAGPIELEHPNRKDQSASLIAHTPDMDPCQPLIKCGVKLHGSSIVFPELTA</sequence>
<dbReference type="EMBL" id="JACVVK020000191">
    <property type="protein sequence ID" value="KAK7485644.1"/>
    <property type="molecule type" value="Genomic_DNA"/>
</dbReference>
<reference evidence="1 2" key="1">
    <citation type="journal article" date="2023" name="Sci. Data">
        <title>Genome assembly of the Korean intertidal mud-creeper Batillaria attramentaria.</title>
        <authorList>
            <person name="Patra A.K."/>
            <person name="Ho P.T."/>
            <person name="Jun S."/>
            <person name="Lee S.J."/>
            <person name="Kim Y."/>
            <person name="Won Y.J."/>
        </authorList>
    </citation>
    <scope>NUCLEOTIDE SEQUENCE [LARGE SCALE GENOMIC DNA]</scope>
    <source>
        <strain evidence="1">Wonlab-2016</strain>
    </source>
</reference>
<gene>
    <name evidence="1" type="ORF">BaRGS_00023093</name>
</gene>
<dbReference type="Proteomes" id="UP001519460">
    <property type="component" value="Unassembled WGS sequence"/>
</dbReference>
<keyword evidence="2" id="KW-1185">Reference proteome</keyword>